<proteinExistence type="predicted"/>
<evidence type="ECO:0008006" key="3">
    <source>
        <dbReference type="Google" id="ProtNLM"/>
    </source>
</evidence>
<dbReference type="InterPro" id="IPR029071">
    <property type="entry name" value="Ubiquitin-like_domsf"/>
</dbReference>
<reference evidence="1 2" key="1">
    <citation type="submission" date="2020-12" db="EMBL/GenBank/DDBJ databases">
        <title>Metabolic potential, ecology and presence of endohyphal bacteria is reflected in genomic diversity of Mucoromycotina.</title>
        <authorList>
            <person name="Muszewska A."/>
            <person name="Okrasinska A."/>
            <person name="Steczkiewicz K."/>
            <person name="Drgas O."/>
            <person name="Orlowska M."/>
            <person name="Perlinska-Lenart U."/>
            <person name="Aleksandrzak-Piekarczyk T."/>
            <person name="Szatraj K."/>
            <person name="Zielenkiewicz U."/>
            <person name="Pilsyk S."/>
            <person name="Malc E."/>
            <person name="Mieczkowski P."/>
            <person name="Kruszewska J.S."/>
            <person name="Biernat P."/>
            <person name="Pawlowska J."/>
        </authorList>
    </citation>
    <scope>NUCLEOTIDE SEQUENCE [LARGE SCALE GENOMIC DNA]</scope>
    <source>
        <strain evidence="1 2">CBS 142.35</strain>
    </source>
</reference>
<name>A0A8H7VTG6_9FUNG</name>
<gene>
    <name evidence="1" type="ORF">INT45_014223</name>
</gene>
<dbReference type="EMBL" id="JAEPRB010000016">
    <property type="protein sequence ID" value="KAG2226479.1"/>
    <property type="molecule type" value="Genomic_DNA"/>
</dbReference>
<dbReference type="CDD" id="cd17039">
    <property type="entry name" value="Ubl_ubiquitin_like"/>
    <property type="match status" value="1"/>
</dbReference>
<dbReference type="OrthoDB" id="428577at2759"/>
<organism evidence="1 2">
    <name type="scientific">Circinella minor</name>
    <dbReference type="NCBI Taxonomy" id="1195481"/>
    <lineage>
        <taxon>Eukaryota</taxon>
        <taxon>Fungi</taxon>
        <taxon>Fungi incertae sedis</taxon>
        <taxon>Mucoromycota</taxon>
        <taxon>Mucoromycotina</taxon>
        <taxon>Mucoromycetes</taxon>
        <taxon>Mucorales</taxon>
        <taxon>Lichtheimiaceae</taxon>
        <taxon>Circinella</taxon>
    </lineage>
</organism>
<dbReference type="SUPFAM" id="SSF54236">
    <property type="entry name" value="Ubiquitin-like"/>
    <property type="match status" value="1"/>
</dbReference>
<accession>A0A8H7VTG6</accession>
<dbReference type="AlphaFoldDB" id="A0A8H7VTG6"/>
<dbReference type="Gene3D" id="3.10.20.90">
    <property type="entry name" value="Phosphatidylinositol 3-kinase Catalytic Subunit, Chain A, domain 1"/>
    <property type="match status" value="1"/>
</dbReference>
<evidence type="ECO:0000313" key="2">
    <source>
        <dbReference type="Proteomes" id="UP000646827"/>
    </source>
</evidence>
<dbReference type="Proteomes" id="UP000646827">
    <property type="component" value="Unassembled WGS sequence"/>
</dbReference>
<comment type="caution">
    <text evidence="1">The sequence shown here is derived from an EMBL/GenBank/DDBJ whole genome shotgun (WGS) entry which is preliminary data.</text>
</comment>
<evidence type="ECO:0000313" key="1">
    <source>
        <dbReference type="EMBL" id="KAG2226479.1"/>
    </source>
</evidence>
<protein>
    <recommendedName>
        <fullName evidence="3">Ubiquitin-like domain-containing protein</fullName>
    </recommendedName>
</protein>
<keyword evidence="2" id="KW-1185">Reference proteome</keyword>
<sequence length="176" mass="20099">MNINSLNTVTLKTAKSNSPSKYLTTMIHTKKIPIYKGSNPIKIYVKRLVGDVLTIYIDVETENVYKLKEAIKEVTDNPPDQMRVIYKEKHLISGSPRRLEFSRDAPKGRMVNSGTNIEVECECTPSYPVIYAYGMGLYELDELKPYYSYPNCSSRDVKLITAGFTNCQYRIHGVKE</sequence>